<evidence type="ECO:0000313" key="2">
    <source>
        <dbReference type="EMBL" id="KAH0539685.1"/>
    </source>
</evidence>
<comment type="caution">
    <text evidence="2">The sequence shown here is derived from an EMBL/GenBank/DDBJ whole genome shotgun (WGS) entry which is preliminary data.</text>
</comment>
<reference evidence="2 3" key="1">
    <citation type="journal article" date="2021" name="J. Hered.">
        <title>A chromosome-level genome assembly of the parasitoid wasp, Cotesia glomerata (Hymenoptera: Braconidae).</title>
        <authorList>
            <person name="Pinto B.J."/>
            <person name="Weis J.J."/>
            <person name="Gamble T."/>
            <person name="Ode P.J."/>
            <person name="Paul R."/>
            <person name="Zaspel J.M."/>
        </authorList>
    </citation>
    <scope>NUCLEOTIDE SEQUENCE [LARGE SCALE GENOMIC DNA]</scope>
    <source>
        <strain evidence="2">CgM1</strain>
    </source>
</reference>
<dbReference type="AlphaFoldDB" id="A0AAV7HIC1"/>
<keyword evidence="3" id="KW-1185">Reference proteome</keyword>
<evidence type="ECO:0000313" key="3">
    <source>
        <dbReference type="Proteomes" id="UP000826195"/>
    </source>
</evidence>
<dbReference type="Proteomes" id="UP000826195">
    <property type="component" value="Unassembled WGS sequence"/>
</dbReference>
<sequence>MLGSGCCPTRGYIAKVVLKKIYLRKKPREIVKESKDAGYERKKRVLRTDGDPVKKIPYWGLAPRYIESTYTILGQGHGPTGPIGSSRLPRDRPNHMYM</sequence>
<proteinExistence type="predicted"/>
<evidence type="ECO:0000256" key="1">
    <source>
        <dbReference type="SAM" id="MobiDB-lite"/>
    </source>
</evidence>
<accession>A0AAV7HIC1</accession>
<organism evidence="2 3">
    <name type="scientific">Cotesia glomerata</name>
    <name type="common">Lepidopteran parasitic wasp</name>
    <name type="synonym">Apanteles glomeratus</name>
    <dbReference type="NCBI Taxonomy" id="32391"/>
    <lineage>
        <taxon>Eukaryota</taxon>
        <taxon>Metazoa</taxon>
        <taxon>Ecdysozoa</taxon>
        <taxon>Arthropoda</taxon>
        <taxon>Hexapoda</taxon>
        <taxon>Insecta</taxon>
        <taxon>Pterygota</taxon>
        <taxon>Neoptera</taxon>
        <taxon>Endopterygota</taxon>
        <taxon>Hymenoptera</taxon>
        <taxon>Apocrita</taxon>
        <taxon>Ichneumonoidea</taxon>
        <taxon>Braconidae</taxon>
        <taxon>Microgastrinae</taxon>
        <taxon>Cotesia</taxon>
    </lineage>
</organism>
<feature type="region of interest" description="Disordered" evidence="1">
    <location>
        <begin position="77"/>
        <end position="98"/>
    </location>
</feature>
<gene>
    <name evidence="2" type="ORF">KQX54_007278</name>
</gene>
<protein>
    <submittedName>
        <fullName evidence="2">Uncharacterized protein</fullName>
    </submittedName>
</protein>
<name>A0AAV7HIC1_COTGL</name>
<feature type="compositionally biased region" description="Basic and acidic residues" evidence="1">
    <location>
        <begin position="88"/>
        <end position="98"/>
    </location>
</feature>
<dbReference type="EMBL" id="JAHXZJ010002609">
    <property type="protein sequence ID" value="KAH0539685.1"/>
    <property type="molecule type" value="Genomic_DNA"/>
</dbReference>